<dbReference type="Proteomes" id="UP000692954">
    <property type="component" value="Unassembled WGS sequence"/>
</dbReference>
<keyword evidence="2" id="KW-1185">Reference proteome</keyword>
<evidence type="ECO:0000313" key="1">
    <source>
        <dbReference type="EMBL" id="CAD8101003.1"/>
    </source>
</evidence>
<evidence type="ECO:0000313" key="2">
    <source>
        <dbReference type="Proteomes" id="UP000692954"/>
    </source>
</evidence>
<accession>A0A8S1PE44</accession>
<name>A0A8S1PE44_9CILI</name>
<proteinExistence type="predicted"/>
<sequence>MFNCKLLLFYPLYVTNDQESNISKTKLFINSIFEHLIHQIKFIWIYKLKSEKKNKFQYRQEDQKEPQFIDDSKGDLIAVLNNDIKNNYNYTIQAIKENLSYQIKYIVNKSIYSLINITQYSQGLSLLLFQSQYYYISFICCWQRFTSKYYPRKQYNIIYHTMIQFFHVELNFRKYFERGSQFLYKFQAHNHFPGMEVLFLKPSPQQILQITETLQNAEIVLSNIKHQIKWNILLKIILNDKSNNKLMNQILSEQNIRQAKMLEF</sequence>
<dbReference type="EMBL" id="CAJJDN010000075">
    <property type="protein sequence ID" value="CAD8101003.1"/>
    <property type="molecule type" value="Genomic_DNA"/>
</dbReference>
<gene>
    <name evidence="1" type="ORF">PSON_ATCC_30995.1.T0750047</name>
</gene>
<dbReference type="AlphaFoldDB" id="A0A8S1PE44"/>
<protein>
    <submittedName>
        <fullName evidence="1">Uncharacterized protein</fullName>
    </submittedName>
</protein>
<reference evidence="1" key="1">
    <citation type="submission" date="2021-01" db="EMBL/GenBank/DDBJ databases">
        <authorList>
            <consortium name="Genoscope - CEA"/>
            <person name="William W."/>
        </authorList>
    </citation>
    <scope>NUCLEOTIDE SEQUENCE</scope>
</reference>
<organism evidence="1 2">
    <name type="scientific">Paramecium sonneborni</name>
    <dbReference type="NCBI Taxonomy" id="65129"/>
    <lineage>
        <taxon>Eukaryota</taxon>
        <taxon>Sar</taxon>
        <taxon>Alveolata</taxon>
        <taxon>Ciliophora</taxon>
        <taxon>Intramacronucleata</taxon>
        <taxon>Oligohymenophorea</taxon>
        <taxon>Peniculida</taxon>
        <taxon>Parameciidae</taxon>
        <taxon>Paramecium</taxon>
    </lineage>
</organism>
<comment type="caution">
    <text evidence="1">The sequence shown here is derived from an EMBL/GenBank/DDBJ whole genome shotgun (WGS) entry which is preliminary data.</text>
</comment>